<keyword evidence="1" id="KW-0812">Transmembrane</keyword>
<accession>A0A2V2MXS4</accession>
<name>A0A2V2MXS4_9EURY</name>
<evidence type="ECO:0000313" key="3">
    <source>
        <dbReference type="Proteomes" id="UP000245657"/>
    </source>
</evidence>
<reference evidence="2 3" key="1">
    <citation type="submission" date="2018-05" db="EMBL/GenBank/DDBJ databases">
        <title>Draft genome of Methanospirillum lacunae Ki8-1.</title>
        <authorList>
            <person name="Dueholm M.S."/>
            <person name="Nielsen P.H."/>
            <person name="Bakmann L.F."/>
            <person name="Otzen D.E."/>
        </authorList>
    </citation>
    <scope>NUCLEOTIDE SEQUENCE [LARGE SCALE GENOMIC DNA]</scope>
    <source>
        <strain evidence="2 3">Ki8-1</strain>
    </source>
</reference>
<keyword evidence="3" id="KW-1185">Reference proteome</keyword>
<evidence type="ECO:0000313" key="2">
    <source>
        <dbReference type="EMBL" id="PWR72722.1"/>
    </source>
</evidence>
<keyword evidence="1" id="KW-1133">Transmembrane helix</keyword>
<feature type="transmembrane region" description="Helical" evidence="1">
    <location>
        <begin position="103"/>
        <end position="121"/>
    </location>
</feature>
<dbReference type="EMBL" id="QGMY01000006">
    <property type="protein sequence ID" value="PWR72722.1"/>
    <property type="molecule type" value="Genomic_DNA"/>
</dbReference>
<feature type="transmembrane region" description="Helical" evidence="1">
    <location>
        <begin position="70"/>
        <end position="91"/>
    </location>
</feature>
<comment type="caution">
    <text evidence="2">The sequence shown here is derived from an EMBL/GenBank/DDBJ whole genome shotgun (WGS) entry which is preliminary data.</text>
</comment>
<dbReference type="GeneID" id="97548579"/>
<dbReference type="OrthoDB" id="60662at2157"/>
<dbReference type="RefSeq" id="WP_109968233.1">
    <property type="nucleotide sequence ID" value="NZ_CP176093.1"/>
</dbReference>
<keyword evidence="1" id="KW-0472">Membrane</keyword>
<dbReference type="Proteomes" id="UP000245657">
    <property type="component" value="Unassembled WGS sequence"/>
</dbReference>
<protein>
    <submittedName>
        <fullName evidence="2">Uncharacterized protein</fullName>
    </submittedName>
</protein>
<dbReference type="AlphaFoldDB" id="A0A2V2MXS4"/>
<proteinExistence type="predicted"/>
<feature type="transmembrane region" description="Helical" evidence="1">
    <location>
        <begin position="38"/>
        <end position="58"/>
    </location>
</feature>
<feature type="transmembrane region" description="Helical" evidence="1">
    <location>
        <begin position="7"/>
        <end position="26"/>
    </location>
</feature>
<gene>
    <name evidence="2" type="ORF">DK846_07160</name>
</gene>
<organism evidence="2 3">
    <name type="scientific">Methanospirillum lacunae</name>
    <dbReference type="NCBI Taxonomy" id="668570"/>
    <lineage>
        <taxon>Archaea</taxon>
        <taxon>Methanobacteriati</taxon>
        <taxon>Methanobacteriota</taxon>
        <taxon>Stenosarchaea group</taxon>
        <taxon>Methanomicrobia</taxon>
        <taxon>Methanomicrobiales</taxon>
        <taxon>Methanospirillaceae</taxon>
        <taxon>Methanospirillum</taxon>
    </lineage>
</organism>
<sequence>MRDNVRILLYGFLTWLIPFLLSIPFYSGGGLQIDQQLFKSIMIVAGALTGAALIIHLFSVMTMEYQTAGYVTGVAWLLINWGLDIVILIPLSGLDFISYTFQIGLRYLVIPVMTIMAGVVAEHAARKESQV</sequence>
<evidence type="ECO:0000256" key="1">
    <source>
        <dbReference type="SAM" id="Phobius"/>
    </source>
</evidence>